<evidence type="ECO:0000256" key="11">
    <source>
        <dbReference type="ARBA" id="ARBA00023136"/>
    </source>
</evidence>
<keyword evidence="14" id="KW-1185">Reference proteome</keyword>
<reference evidence="13 14" key="1">
    <citation type="journal article" date="2019" name="New Phytol.">
        <title>Comparative genomics reveals unique wood-decay strategies and fruiting body development in the Schizophyllaceae.</title>
        <authorList>
            <person name="Almasi E."/>
            <person name="Sahu N."/>
            <person name="Krizsan K."/>
            <person name="Balint B."/>
            <person name="Kovacs G.M."/>
            <person name="Kiss B."/>
            <person name="Cseklye J."/>
            <person name="Drula E."/>
            <person name="Henrissat B."/>
            <person name="Nagy I."/>
            <person name="Chovatia M."/>
            <person name="Adam C."/>
            <person name="LaButti K."/>
            <person name="Lipzen A."/>
            <person name="Riley R."/>
            <person name="Grigoriev I.V."/>
            <person name="Nagy L.G."/>
        </authorList>
    </citation>
    <scope>NUCLEOTIDE SEQUENCE [LARGE SCALE GENOMIC DNA]</scope>
    <source>
        <strain evidence="13 14">NL-1724</strain>
    </source>
</reference>
<dbReference type="STRING" id="97359.A0A550CHX4"/>
<evidence type="ECO:0000256" key="12">
    <source>
        <dbReference type="RuleBase" id="RU367146"/>
    </source>
</evidence>
<keyword evidence="4 12" id="KW-0812">Transmembrane</keyword>
<evidence type="ECO:0000256" key="10">
    <source>
        <dbReference type="ARBA" id="ARBA00023128"/>
    </source>
</evidence>
<comment type="similarity">
    <text evidence="2 12">Belongs to the PAM17 family.</text>
</comment>
<dbReference type="GO" id="GO:0001405">
    <property type="term" value="C:PAM complex, Tim23 associated import motor"/>
    <property type="evidence" value="ECO:0007669"/>
    <property type="project" value="UniProtKB-UniRule"/>
</dbReference>
<evidence type="ECO:0000313" key="14">
    <source>
        <dbReference type="Proteomes" id="UP000320762"/>
    </source>
</evidence>
<keyword evidence="10 12" id="KW-0496">Mitochondrion</keyword>
<comment type="subcellular location">
    <subcellularLocation>
        <location evidence="1 12">Mitochondrion inner membrane</location>
        <topology evidence="1 12">Multi-pass membrane protein</topology>
    </subcellularLocation>
</comment>
<dbReference type="OrthoDB" id="5970083at2759"/>
<gene>
    <name evidence="13" type="ORF">BD626DRAFT_491661</name>
</gene>
<organism evidence="13 14">
    <name type="scientific">Schizophyllum amplum</name>
    <dbReference type="NCBI Taxonomy" id="97359"/>
    <lineage>
        <taxon>Eukaryota</taxon>
        <taxon>Fungi</taxon>
        <taxon>Dikarya</taxon>
        <taxon>Basidiomycota</taxon>
        <taxon>Agaricomycotina</taxon>
        <taxon>Agaricomycetes</taxon>
        <taxon>Agaricomycetidae</taxon>
        <taxon>Agaricales</taxon>
        <taxon>Schizophyllaceae</taxon>
        <taxon>Schizophyllum</taxon>
    </lineage>
</organism>
<evidence type="ECO:0000256" key="9">
    <source>
        <dbReference type="ARBA" id="ARBA00023010"/>
    </source>
</evidence>
<sequence length="229" mass="25832">MQACRLRPQLGLVAHQRTLTSYPIPRKLQWIAQRAKSSKAKQAPNAIPKPAAAAARAESTHSGNAHLPKHTNVLRESEQLGWAEYFKIRRSRRLWQNIMTVPTSLAGLIGGAMYFGSLDTDPLKPVMGIDPFMFYGVCTAGCMGVGFILGPTVGTSIWRLTHKSLVPLIDARDKRFFEHVARKRVPAELQSPTKPVPDYYGEKIGSLHEYRQWLRDQTKYRKRALLPED</sequence>
<comment type="subunit">
    <text evidence="12">Component of the PAM complex.</text>
</comment>
<keyword evidence="3 12" id="KW-0813">Transport</keyword>
<evidence type="ECO:0000256" key="6">
    <source>
        <dbReference type="ARBA" id="ARBA00022927"/>
    </source>
</evidence>
<comment type="caution">
    <text evidence="13">The sequence shown here is derived from an EMBL/GenBank/DDBJ whole genome shotgun (WGS) entry which is preliminary data.</text>
</comment>
<evidence type="ECO:0000256" key="1">
    <source>
        <dbReference type="ARBA" id="ARBA00004448"/>
    </source>
</evidence>
<evidence type="ECO:0000256" key="3">
    <source>
        <dbReference type="ARBA" id="ARBA00022448"/>
    </source>
</evidence>
<dbReference type="PANTHER" id="PTHR28021">
    <property type="entry name" value="PRESEQUENCE TRANSLOCATED-ASSOCIATED MOTOR SUBUNIT PAM17, MITOCHONDRIAL"/>
    <property type="match status" value="1"/>
</dbReference>
<dbReference type="InterPro" id="IPR013875">
    <property type="entry name" value="Pam17"/>
</dbReference>
<keyword evidence="11 12" id="KW-0472">Membrane</keyword>
<evidence type="ECO:0000256" key="5">
    <source>
        <dbReference type="ARBA" id="ARBA00022792"/>
    </source>
</evidence>
<dbReference type="AlphaFoldDB" id="A0A550CHX4"/>
<dbReference type="PANTHER" id="PTHR28021:SF1">
    <property type="entry name" value="PRESEQUENCE TRANSLOCATED-ASSOCIATED MOTOR SUBUNIT PAM17, MITOCHONDRIAL"/>
    <property type="match status" value="1"/>
</dbReference>
<dbReference type="EMBL" id="VDMD01000007">
    <property type="protein sequence ID" value="TRM64393.1"/>
    <property type="molecule type" value="Genomic_DNA"/>
</dbReference>
<accession>A0A550CHX4</accession>
<feature type="transmembrane region" description="Helical" evidence="12">
    <location>
        <begin position="134"/>
        <end position="158"/>
    </location>
</feature>
<dbReference type="Proteomes" id="UP000320762">
    <property type="component" value="Unassembled WGS sequence"/>
</dbReference>
<keyword evidence="6 12" id="KW-0653">Protein transport</keyword>
<dbReference type="GO" id="GO:0030150">
    <property type="term" value="P:protein import into mitochondrial matrix"/>
    <property type="evidence" value="ECO:0007669"/>
    <property type="project" value="UniProtKB-UniRule"/>
</dbReference>
<dbReference type="Pfam" id="PF08566">
    <property type="entry name" value="Pam17"/>
    <property type="match status" value="1"/>
</dbReference>
<feature type="transmembrane region" description="Helical" evidence="12">
    <location>
        <begin position="94"/>
        <end position="114"/>
    </location>
</feature>
<evidence type="ECO:0000256" key="2">
    <source>
        <dbReference type="ARBA" id="ARBA00006837"/>
    </source>
</evidence>
<evidence type="ECO:0000256" key="8">
    <source>
        <dbReference type="ARBA" id="ARBA00022989"/>
    </source>
</evidence>
<evidence type="ECO:0000256" key="4">
    <source>
        <dbReference type="ARBA" id="ARBA00022692"/>
    </source>
</evidence>
<keyword evidence="5 12" id="KW-0999">Mitochondrion inner membrane</keyword>
<comment type="function">
    <text evidence="12">Component of the PAM complex, a complex required for the translocation of transit peptide-containing proteins from the inner membrane into the mitochondrial matrix in an ATP-dependent manner.</text>
</comment>
<name>A0A550CHX4_9AGAR</name>
<evidence type="ECO:0000256" key="7">
    <source>
        <dbReference type="ARBA" id="ARBA00022946"/>
    </source>
</evidence>
<protein>
    <recommendedName>
        <fullName evidence="12">Presequence translocated-associated motor subunit PAM17</fullName>
    </recommendedName>
</protein>
<keyword evidence="8 12" id="KW-1133">Transmembrane helix</keyword>
<proteinExistence type="inferred from homology"/>
<keyword evidence="7" id="KW-0809">Transit peptide</keyword>
<evidence type="ECO:0000313" key="13">
    <source>
        <dbReference type="EMBL" id="TRM64393.1"/>
    </source>
</evidence>
<keyword evidence="9 12" id="KW-0811">Translocation</keyword>